<feature type="transmembrane region" description="Helical" evidence="1">
    <location>
        <begin position="103"/>
        <end position="122"/>
    </location>
</feature>
<evidence type="ECO:0000313" key="3">
    <source>
        <dbReference type="Proteomes" id="UP000218785"/>
    </source>
</evidence>
<accession>A0A1Z4N6E8</accession>
<dbReference type="Proteomes" id="UP000218785">
    <property type="component" value="Chromosome"/>
</dbReference>
<feature type="transmembrane region" description="Helical" evidence="1">
    <location>
        <begin position="134"/>
        <end position="154"/>
    </location>
</feature>
<reference evidence="2 3" key="1">
    <citation type="submission" date="2017-06" db="EMBL/GenBank/DDBJ databases">
        <title>Genome sequencing of cyanobaciteial culture collection at National Institute for Environmental Studies (NIES).</title>
        <authorList>
            <person name="Hirose Y."/>
            <person name="Shimura Y."/>
            <person name="Fujisawa T."/>
            <person name="Nakamura Y."/>
            <person name="Kawachi M."/>
        </authorList>
    </citation>
    <scope>NUCLEOTIDE SEQUENCE [LARGE SCALE GENOMIC DNA]</scope>
    <source>
        <strain evidence="2 3">NIES-37</strain>
    </source>
</reference>
<gene>
    <name evidence="2" type="ORF">NIES37_52950</name>
</gene>
<dbReference type="PANTHER" id="PTHR37422:SF13">
    <property type="entry name" value="LIPOPOLYSACCHARIDE BIOSYNTHESIS PROTEIN PA4999-RELATED"/>
    <property type="match status" value="1"/>
</dbReference>
<protein>
    <recommendedName>
        <fullName evidence="4">Glucose-6-phosphate isomerase</fullName>
    </recommendedName>
</protein>
<proteinExistence type="predicted"/>
<dbReference type="RefSeq" id="WP_096580792.1">
    <property type="nucleotide sequence ID" value="NZ_CAWNJS010000001.1"/>
</dbReference>
<keyword evidence="1" id="KW-0472">Membrane</keyword>
<evidence type="ECO:0008006" key="4">
    <source>
        <dbReference type="Google" id="ProtNLM"/>
    </source>
</evidence>
<feature type="transmembrane region" description="Helical" evidence="1">
    <location>
        <begin position="71"/>
        <end position="91"/>
    </location>
</feature>
<name>A0A1Z4N6E8_9CYAN</name>
<keyword evidence="1" id="KW-0812">Transmembrane</keyword>
<evidence type="ECO:0000313" key="2">
    <source>
        <dbReference type="EMBL" id="BAZ01296.1"/>
    </source>
</evidence>
<feature type="transmembrane region" description="Helical" evidence="1">
    <location>
        <begin position="254"/>
        <end position="278"/>
    </location>
</feature>
<keyword evidence="1" id="KW-1133">Transmembrane helix</keyword>
<dbReference type="InterPro" id="IPR051533">
    <property type="entry name" value="WaaL-like"/>
</dbReference>
<feature type="transmembrane region" description="Helical" evidence="1">
    <location>
        <begin position="160"/>
        <end position="178"/>
    </location>
</feature>
<feature type="transmembrane region" description="Helical" evidence="1">
    <location>
        <begin position="27"/>
        <end position="50"/>
    </location>
</feature>
<evidence type="ECO:0000256" key="1">
    <source>
        <dbReference type="SAM" id="Phobius"/>
    </source>
</evidence>
<organism evidence="2 3">
    <name type="scientific">Tolypothrix tenuis PCC 7101</name>
    <dbReference type="NCBI Taxonomy" id="231146"/>
    <lineage>
        <taxon>Bacteria</taxon>
        <taxon>Bacillati</taxon>
        <taxon>Cyanobacteriota</taxon>
        <taxon>Cyanophyceae</taxon>
        <taxon>Nostocales</taxon>
        <taxon>Tolypothrichaceae</taxon>
        <taxon>Tolypothrix</taxon>
    </lineage>
</organism>
<dbReference type="EMBL" id="AP018248">
    <property type="protein sequence ID" value="BAZ01296.1"/>
    <property type="molecule type" value="Genomic_DNA"/>
</dbReference>
<sequence length="496" mass="55670">MSSQQKQILYNPVLQENFSPQDRAAQAWMVILGYILLTVVCYFTGAATMLRLVFPATSLLVGLFLYFRHPILYIGFTWWIWFLTPLVARLVDYRVGWDPTRQILIAPYLVVFVTIGTFIKYLPSSVRQGGLPFLLAFIGVFYGFLVGLIYNAPVPVARGLLDWLSPIIFAFHLFMNWRDYPTYREQMQRVFLWCVLITGAYGVYQFVVAPEWDRYWLIESKMFTSSGDPEPFGMRVWSTLHSVGPFGSVMQAGLLLLFTRTGFLIFPASAVGYLSFLLAQARTNWGGWLLGVIMILGSVKAKIQMRLITIIVVMAICVVPLTTIEPISEVVATRLETFSNLENDTSFKDRSGSYDRNLSIALSNVLGNGLGNIWKVNEKTGQIEVFVIDSGVLDMFFTLGWAGAIFYLGGLILTIINVSKYKEGRFDSFVSAARAIGISGCFQLVIGSGMLSVAGMILWGFLAMSMAAHKYYQQQSNLQYLIIKYPGSIPQIGNSN</sequence>
<feature type="transmembrane region" description="Helical" evidence="1">
    <location>
        <begin position="190"/>
        <end position="207"/>
    </location>
</feature>
<dbReference type="KEGG" id="ttq:NIES37_52950"/>
<dbReference type="PANTHER" id="PTHR37422">
    <property type="entry name" value="TEICHURONIC ACID BIOSYNTHESIS PROTEIN TUAE"/>
    <property type="match status" value="1"/>
</dbReference>
<dbReference type="AlphaFoldDB" id="A0A1Z4N6E8"/>
<feature type="transmembrane region" description="Helical" evidence="1">
    <location>
        <begin position="396"/>
        <end position="416"/>
    </location>
</feature>
<feature type="transmembrane region" description="Helical" evidence="1">
    <location>
        <begin position="307"/>
        <end position="324"/>
    </location>
</feature>
<keyword evidence="3" id="KW-1185">Reference proteome</keyword>
<feature type="transmembrane region" description="Helical" evidence="1">
    <location>
        <begin position="436"/>
        <end position="462"/>
    </location>
</feature>